<evidence type="ECO:0000256" key="1">
    <source>
        <dbReference type="SAM" id="MobiDB-lite"/>
    </source>
</evidence>
<feature type="region of interest" description="Disordered" evidence="1">
    <location>
        <begin position="73"/>
        <end position="128"/>
    </location>
</feature>
<dbReference type="AlphaFoldDB" id="A0A834VXX5"/>
<sequence length="145" mass="15987">MERVVNTSVEVVCFRNIISRKDQQVELRKIVGARGRGVVLYLGDLEWLVEMWAMNSCYYNHMVMEVKRMPPKRTRGQPVIDTPPPISDGIPPNSGAPAISDAPPISDAIPPNSGAPPISPEGSIPANTQADHELNKDWMVDVICK</sequence>
<evidence type="ECO:0000313" key="3">
    <source>
        <dbReference type="EMBL" id="KAF7802293.1"/>
    </source>
</evidence>
<accession>A0A834VXX5</accession>
<organism evidence="3 4">
    <name type="scientific">Senna tora</name>
    <dbReference type="NCBI Taxonomy" id="362788"/>
    <lineage>
        <taxon>Eukaryota</taxon>
        <taxon>Viridiplantae</taxon>
        <taxon>Streptophyta</taxon>
        <taxon>Embryophyta</taxon>
        <taxon>Tracheophyta</taxon>
        <taxon>Spermatophyta</taxon>
        <taxon>Magnoliopsida</taxon>
        <taxon>eudicotyledons</taxon>
        <taxon>Gunneridae</taxon>
        <taxon>Pentapetalae</taxon>
        <taxon>rosids</taxon>
        <taxon>fabids</taxon>
        <taxon>Fabales</taxon>
        <taxon>Fabaceae</taxon>
        <taxon>Caesalpinioideae</taxon>
        <taxon>Cassia clade</taxon>
        <taxon>Senna</taxon>
    </lineage>
</organism>
<gene>
    <name evidence="3" type="ORF">G2W53_041404</name>
</gene>
<proteinExistence type="predicted"/>
<evidence type="ECO:0000259" key="2">
    <source>
        <dbReference type="Pfam" id="PF23569"/>
    </source>
</evidence>
<dbReference type="Proteomes" id="UP000634136">
    <property type="component" value="Unassembled WGS sequence"/>
</dbReference>
<reference evidence="3" key="1">
    <citation type="submission" date="2020-09" db="EMBL/GenBank/DDBJ databases">
        <title>Genome-Enabled Discovery of Anthraquinone Biosynthesis in Senna tora.</title>
        <authorList>
            <person name="Kang S.-H."/>
            <person name="Pandey R.P."/>
            <person name="Lee C.-M."/>
            <person name="Sim J.-S."/>
            <person name="Jeong J.-T."/>
            <person name="Choi B.-S."/>
            <person name="Jung M."/>
            <person name="Ginzburg D."/>
            <person name="Zhao K."/>
            <person name="Won S.Y."/>
            <person name="Oh T.-J."/>
            <person name="Yu Y."/>
            <person name="Kim N.-H."/>
            <person name="Lee O.R."/>
            <person name="Lee T.-H."/>
            <person name="Bashyal P."/>
            <person name="Kim T.-S."/>
            <person name="Lee W.-H."/>
            <person name="Kawkins C."/>
            <person name="Kim C.-K."/>
            <person name="Kim J.S."/>
            <person name="Ahn B.O."/>
            <person name="Rhee S.Y."/>
            <person name="Sohng J.K."/>
        </authorList>
    </citation>
    <scope>NUCLEOTIDE SEQUENCE</scope>
    <source>
        <tissue evidence="3">Leaf</tissue>
    </source>
</reference>
<keyword evidence="4" id="KW-1185">Reference proteome</keyword>
<dbReference type="Pfam" id="PF23569">
    <property type="entry name" value="NBD_SMAX1"/>
    <property type="match status" value="1"/>
</dbReference>
<evidence type="ECO:0000313" key="4">
    <source>
        <dbReference type="Proteomes" id="UP000634136"/>
    </source>
</evidence>
<dbReference type="EMBL" id="JAAIUW010000013">
    <property type="protein sequence ID" value="KAF7802293.1"/>
    <property type="molecule type" value="Genomic_DNA"/>
</dbReference>
<feature type="domain" description="SMAX1-like nucleotide binding" evidence="2">
    <location>
        <begin position="25"/>
        <end position="69"/>
    </location>
</feature>
<dbReference type="InterPro" id="IPR058680">
    <property type="entry name" value="NBD_SMAX1-like"/>
</dbReference>
<protein>
    <submittedName>
        <fullName evidence="3">Protein SMAX1-LIKE 3</fullName>
    </submittedName>
</protein>
<name>A0A834VXX5_9FABA</name>
<comment type="caution">
    <text evidence="3">The sequence shown here is derived from an EMBL/GenBank/DDBJ whole genome shotgun (WGS) entry which is preliminary data.</text>
</comment>